<dbReference type="KEGG" id="cput:CONPUDRAFT_68716"/>
<dbReference type="GeneID" id="19208681"/>
<gene>
    <name evidence="1" type="ORF">CONPUDRAFT_68716</name>
</gene>
<dbReference type="RefSeq" id="XP_007762651.1">
    <property type="nucleotide sequence ID" value="XM_007764461.1"/>
</dbReference>
<organism evidence="1 2">
    <name type="scientific">Coniophora puteana (strain RWD-64-598)</name>
    <name type="common">Brown rot fungus</name>
    <dbReference type="NCBI Taxonomy" id="741705"/>
    <lineage>
        <taxon>Eukaryota</taxon>
        <taxon>Fungi</taxon>
        <taxon>Dikarya</taxon>
        <taxon>Basidiomycota</taxon>
        <taxon>Agaricomycotina</taxon>
        <taxon>Agaricomycetes</taxon>
        <taxon>Agaricomycetidae</taxon>
        <taxon>Boletales</taxon>
        <taxon>Coniophorineae</taxon>
        <taxon>Coniophoraceae</taxon>
        <taxon>Coniophora</taxon>
    </lineage>
</organism>
<comment type="caution">
    <text evidence="1">The sequence shown here is derived from an EMBL/GenBank/DDBJ whole genome shotgun (WGS) entry which is preliminary data.</text>
</comment>
<dbReference type="Proteomes" id="UP000053558">
    <property type="component" value="Unassembled WGS sequence"/>
</dbReference>
<name>A0A5M3N3W5_CONPW</name>
<keyword evidence="2" id="KW-1185">Reference proteome</keyword>
<dbReference type="AlphaFoldDB" id="A0A5M3N3W5"/>
<protein>
    <submittedName>
        <fullName evidence="1">Uncharacterized protein</fullName>
    </submittedName>
</protein>
<accession>A0A5M3N3W5</accession>
<proteinExistence type="predicted"/>
<sequence>MCEGRVGFSYILDWTTLQHLTPFNKLLRINIVTFRTVALTDSEFLEMGDAWPNLVSLGIYEGNGWSGGSRLTLPGLRRFHKKLPQLTKIAIAVDGTSVSPGDIGSHHLGQFSIYRSFKLDLLDSIIGDNALKVAMYLADIFPLRGTGREKQDIRAWSLMEDSERPNHRLAALRWKKVVRIMGVFNKVSFHRPQNQLRFDGDGFYDSDGAYNCDGNLLAIDEQKDSCM</sequence>
<evidence type="ECO:0000313" key="2">
    <source>
        <dbReference type="Proteomes" id="UP000053558"/>
    </source>
</evidence>
<reference evidence="2" key="1">
    <citation type="journal article" date="2012" name="Science">
        <title>The Paleozoic origin of enzymatic lignin decomposition reconstructed from 31 fungal genomes.</title>
        <authorList>
            <person name="Floudas D."/>
            <person name="Binder M."/>
            <person name="Riley R."/>
            <person name="Barry K."/>
            <person name="Blanchette R.A."/>
            <person name="Henrissat B."/>
            <person name="Martinez A.T."/>
            <person name="Otillar R."/>
            <person name="Spatafora J.W."/>
            <person name="Yadav J.S."/>
            <person name="Aerts A."/>
            <person name="Benoit I."/>
            <person name="Boyd A."/>
            <person name="Carlson A."/>
            <person name="Copeland A."/>
            <person name="Coutinho P.M."/>
            <person name="de Vries R.P."/>
            <person name="Ferreira P."/>
            <person name="Findley K."/>
            <person name="Foster B."/>
            <person name="Gaskell J."/>
            <person name="Glotzer D."/>
            <person name="Gorecki P."/>
            <person name="Heitman J."/>
            <person name="Hesse C."/>
            <person name="Hori C."/>
            <person name="Igarashi K."/>
            <person name="Jurgens J.A."/>
            <person name="Kallen N."/>
            <person name="Kersten P."/>
            <person name="Kohler A."/>
            <person name="Kuees U."/>
            <person name="Kumar T.K.A."/>
            <person name="Kuo A."/>
            <person name="LaButti K."/>
            <person name="Larrondo L.F."/>
            <person name="Lindquist E."/>
            <person name="Ling A."/>
            <person name="Lombard V."/>
            <person name="Lucas S."/>
            <person name="Lundell T."/>
            <person name="Martin R."/>
            <person name="McLaughlin D.J."/>
            <person name="Morgenstern I."/>
            <person name="Morin E."/>
            <person name="Murat C."/>
            <person name="Nagy L.G."/>
            <person name="Nolan M."/>
            <person name="Ohm R.A."/>
            <person name="Patyshakuliyeva A."/>
            <person name="Rokas A."/>
            <person name="Ruiz-Duenas F.J."/>
            <person name="Sabat G."/>
            <person name="Salamov A."/>
            <person name="Samejima M."/>
            <person name="Schmutz J."/>
            <person name="Slot J.C."/>
            <person name="St John F."/>
            <person name="Stenlid J."/>
            <person name="Sun H."/>
            <person name="Sun S."/>
            <person name="Syed K."/>
            <person name="Tsang A."/>
            <person name="Wiebenga A."/>
            <person name="Young D."/>
            <person name="Pisabarro A."/>
            <person name="Eastwood D.C."/>
            <person name="Martin F."/>
            <person name="Cullen D."/>
            <person name="Grigoriev I.V."/>
            <person name="Hibbett D.S."/>
        </authorList>
    </citation>
    <scope>NUCLEOTIDE SEQUENCE [LARGE SCALE GENOMIC DNA]</scope>
    <source>
        <strain evidence="2">RWD-64-598 SS2</strain>
    </source>
</reference>
<dbReference type="EMBL" id="JH711573">
    <property type="protein sequence ID" value="EIW86112.1"/>
    <property type="molecule type" value="Genomic_DNA"/>
</dbReference>
<evidence type="ECO:0000313" key="1">
    <source>
        <dbReference type="EMBL" id="EIW86112.1"/>
    </source>
</evidence>